<evidence type="ECO:0000256" key="1">
    <source>
        <dbReference type="SAM" id="SignalP"/>
    </source>
</evidence>
<evidence type="ECO:0000313" key="3">
    <source>
        <dbReference type="Proteomes" id="UP000274822"/>
    </source>
</evidence>
<evidence type="ECO:0000313" key="2">
    <source>
        <dbReference type="EMBL" id="RUS23325.1"/>
    </source>
</evidence>
<dbReference type="AlphaFoldDB" id="A0A433Q0I7"/>
<evidence type="ECO:0008006" key="4">
    <source>
        <dbReference type="Google" id="ProtNLM"/>
    </source>
</evidence>
<protein>
    <recommendedName>
        <fullName evidence="4">Secreted protein</fullName>
    </recommendedName>
</protein>
<name>A0A433Q0I7_9FUNG</name>
<sequence length="101" mass="11476">MTCFQPFFSLLLKKYGMILSLVFECCAYTHSLSSQENANLHKAFVAGVLRIAQSGFFSDLNNLWIFAMHNSICLALQKMRLLSSLPTTIVELVQQVSDQRR</sequence>
<proteinExistence type="predicted"/>
<dbReference type="Proteomes" id="UP000274822">
    <property type="component" value="Unassembled WGS sequence"/>
</dbReference>
<organism evidence="2 3">
    <name type="scientific">Jimgerdemannia flammicorona</name>
    <dbReference type="NCBI Taxonomy" id="994334"/>
    <lineage>
        <taxon>Eukaryota</taxon>
        <taxon>Fungi</taxon>
        <taxon>Fungi incertae sedis</taxon>
        <taxon>Mucoromycota</taxon>
        <taxon>Mucoromycotina</taxon>
        <taxon>Endogonomycetes</taxon>
        <taxon>Endogonales</taxon>
        <taxon>Endogonaceae</taxon>
        <taxon>Jimgerdemannia</taxon>
    </lineage>
</organism>
<comment type="caution">
    <text evidence="2">The sequence shown here is derived from an EMBL/GenBank/DDBJ whole genome shotgun (WGS) entry which is preliminary data.</text>
</comment>
<reference evidence="2 3" key="1">
    <citation type="journal article" date="2018" name="New Phytol.">
        <title>Phylogenomics of Endogonaceae and evolution of mycorrhizas within Mucoromycota.</title>
        <authorList>
            <person name="Chang Y."/>
            <person name="Desiro A."/>
            <person name="Na H."/>
            <person name="Sandor L."/>
            <person name="Lipzen A."/>
            <person name="Clum A."/>
            <person name="Barry K."/>
            <person name="Grigoriev I.V."/>
            <person name="Martin F.M."/>
            <person name="Stajich J.E."/>
            <person name="Smith M.E."/>
            <person name="Bonito G."/>
            <person name="Spatafora J.W."/>
        </authorList>
    </citation>
    <scope>NUCLEOTIDE SEQUENCE [LARGE SCALE GENOMIC DNA]</scope>
    <source>
        <strain evidence="2 3">AD002</strain>
    </source>
</reference>
<accession>A0A433Q0I7</accession>
<keyword evidence="1" id="KW-0732">Signal</keyword>
<gene>
    <name evidence="2" type="ORF">BC938DRAFT_475116</name>
</gene>
<keyword evidence="3" id="KW-1185">Reference proteome</keyword>
<feature type="chain" id="PRO_5019401422" description="Secreted protein" evidence="1">
    <location>
        <begin position="28"/>
        <end position="101"/>
    </location>
</feature>
<feature type="signal peptide" evidence="1">
    <location>
        <begin position="1"/>
        <end position="27"/>
    </location>
</feature>
<dbReference type="EMBL" id="RBNJ01019839">
    <property type="protein sequence ID" value="RUS23325.1"/>
    <property type="molecule type" value="Genomic_DNA"/>
</dbReference>